<feature type="signal peptide" evidence="2">
    <location>
        <begin position="1"/>
        <end position="25"/>
    </location>
</feature>
<dbReference type="NCBIfam" id="TIGR01451">
    <property type="entry name" value="B_ant_repeat"/>
    <property type="match status" value="2"/>
</dbReference>
<gene>
    <name evidence="4" type="ORF">TsocGM_06130</name>
</gene>
<dbReference type="InterPro" id="IPR051172">
    <property type="entry name" value="Chlamydia_OmcB"/>
</dbReference>
<feature type="region of interest" description="Disordered" evidence="1">
    <location>
        <begin position="553"/>
        <end position="592"/>
    </location>
</feature>
<keyword evidence="5" id="KW-1185">Reference proteome</keyword>
<feature type="domain" description="DUF11" evidence="3">
    <location>
        <begin position="452"/>
        <end position="540"/>
    </location>
</feature>
<dbReference type="PANTHER" id="PTHR34819:SF4">
    <property type="entry name" value="LARGE CYSTEINE-RICH PERIPLASMIC PROTEIN OMCB"/>
    <property type="match status" value="1"/>
</dbReference>
<feature type="compositionally biased region" description="Low complexity" evidence="1">
    <location>
        <begin position="100"/>
        <end position="120"/>
    </location>
</feature>
<accession>A0A432MMP0</accession>
<dbReference type="OrthoDB" id="231863at2"/>
<reference evidence="4 5" key="2">
    <citation type="submission" date="2019-01" db="EMBL/GenBank/DDBJ databases">
        <title>Tautonia sociabilis, a novel thermotolerant planctomycete of Isosphaeraceae family, isolated from a 4000 m deep subterranean habitat.</title>
        <authorList>
            <person name="Kovaleva O.L."/>
            <person name="Elcheninov A.G."/>
            <person name="Van Heerden E."/>
            <person name="Toshchakov S.V."/>
            <person name="Novikov A."/>
            <person name="Bonch-Osmolovskaya E.A."/>
            <person name="Kublanov I.V."/>
        </authorList>
    </citation>
    <scope>NUCLEOTIDE SEQUENCE [LARGE SCALE GENOMIC DNA]</scope>
    <source>
        <strain evidence="4 5">GM2012</strain>
    </source>
</reference>
<evidence type="ECO:0000256" key="2">
    <source>
        <dbReference type="SAM" id="SignalP"/>
    </source>
</evidence>
<dbReference type="RefSeq" id="WP_126724418.1">
    <property type="nucleotide sequence ID" value="NZ_RYZH01000008.1"/>
</dbReference>
<dbReference type="InterPro" id="IPR047589">
    <property type="entry name" value="DUF11_rpt"/>
</dbReference>
<keyword evidence="2" id="KW-0732">Signal</keyword>
<dbReference type="InterPro" id="IPR001434">
    <property type="entry name" value="OmcB-like_DUF11"/>
</dbReference>
<dbReference type="Proteomes" id="UP000280296">
    <property type="component" value="Unassembled WGS sequence"/>
</dbReference>
<dbReference type="EMBL" id="RYZH01000008">
    <property type="protein sequence ID" value="RUL88711.1"/>
    <property type="molecule type" value="Genomic_DNA"/>
</dbReference>
<dbReference type="PANTHER" id="PTHR34819">
    <property type="entry name" value="LARGE CYSTEINE-RICH PERIPLASMIC PROTEIN OMCB"/>
    <property type="match status" value="1"/>
</dbReference>
<organism evidence="4 5">
    <name type="scientific">Tautonia sociabilis</name>
    <dbReference type="NCBI Taxonomy" id="2080755"/>
    <lineage>
        <taxon>Bacteria</taxon>
        <taxon>Pseudomonadati</taxon>
        <taxon>Planctomycetota</taxon>
        <taxon>Planctomycetia</taxon>
        <taxon>Isosphaerales</taxon>
        <taxon>Isosphaeraceae</taxon>
        <taxon>Tautonia</taxon>
    </lineage>
</organism>
<proteinExistence type="predicted"/>
<sequence>MRILNWIASAGLAALVPAAVSPAVGQDSKVDLYFPTGEESTSLLMIRAEAPEEVRVGQQFQYAMTVRNIAKAVTLEDIRIRHDGSQYFSIEGSQVGEHPAQGQDGQQARAGQRQDGQQARAGERRQNRDPQGEGIRIGELKPGESKTLRIRAVAEREGTAGVCFRVSYNPTVCLVTRITKPEIQVTKAVPEVADICQPLRFRYTVKNTGTADVRNVVVSDDLPDGLQTEDGKTAVRHEIGELPAGQSKEFTVDLCATRTGRFASRAVAEAGELHARSNNPSTQIVAARLSVRMEGPEAQYLNQPATYRVTVRNEGDGPALDTRLEVDVDPRTRLIRTSRTSLNSVEPRQTDDRTLRWDIGTLEPGEETAVSFTVDLNRVPAEGEADRQGGQDSQGQQAFTFRHVAEVTSRCADAKACADEEIRKSAAASVNREVELVTLPALLLELVDRYDQVPVGENVDYVLTIINQGSGADSNVRLTVTLPDSLEFVRADGMTEAQHDGQRVSFEPIDRLAPGEEARFEVVARANRAGQVSTSAELASDFLRVPAREAEPTVLIGEGVDPRPARNDQGQDRDNSQKNDENTNQGQGGGSN</sequence>
<feature type="chain" id="PRO_5019350752" evidence="2">
    <location>
        <begin position="26"/>
        <end position="592"/>
    </location>
</feature>
<dbReference type="Gene3D" id="2.60.40.10">
    <property type="entry name" value="Immunoglobulins"/>
    <property type="match status" value="3"/>
</dbReference>
<feature type="region of interest" description="Disordered" evidence="1">
    <location>
        <begin position="94"/>
        <end position="141"/>
    </location>
</feature>
<dbReference type="InterPro" id="IPR013783">
    <property type="entry name" value="Ig-like_fold"/>
</dbReference>
<protein>
    <submittedName>
        <fullName evidence="4">DUF11 domain-containing protein</fullName>
    </submittedName>
</protein>
<feature type="compositionally biased region" description="Basic and acidic residues" evidence="1">
    <location>
        <begin position="560"/>
        <end position="581"/>
    </location>
</feature>
<evidence type="ECO:0000313" key="4">
    <source>
        <dbReference type="EMBL" id="RUL88711.1"/>
    </source>
</evidence>
<evidence type="ECO:0000256" key="1">
    <source>
        <dbReference type="SAM" id="MobiDB-lite"/>
    </source>
</evidence>
<comment type="caution">
    <text evidence="4">The sequence shown here is derived from an EMBL/GenBank/DDBJ whole genome shotgun (WGS) entry which is preliminary data.</text>
</comment>
<dbReference type="Pfam" id="PF01345">
    <property type="entry name" value="DUF11"/>
    <property type="match status" value="2"/>
</dbReference>
<evidence type="ECO:0000313" key="5">
    <source>
        <dbReference type="Proteomes" id="UP000280296"/>
    </source>
</evidence>
<feature type="domain" description="DUF11" evidence="3">
    <location>
        <begin position="183"/>
        <end position="270"/>
    </location>
</feature>
<dbReference type="AlphaFoldDB" id="A0A432MMP0"/>
<evidence type="ECO:0000259" key="3">
    <source>
        <dbReference type="Pfam" id="PF01345"/>
    </source>
</evidence>
<reference evidence="4 5" key="1">
    <citation type="submission" date="2018-12" db="EMBL/GenBank/DDBJ databases">
        <authorList>
            <person name="Toschakov S.V."/>
        </authorList>
    </citation>
    <scope>NUCLEOTIDE SEQUENCE [LARGE SCALE GENOMIC DNA]</scope>
    <source>
        <strain evidence="4 5">GM2012</strain>
    </source>
</reference>
<feature type="compositionally biased region" description="Basic and acidic residues" evidence="1">
    <location>
        <begin position="121"/>
        <end position="141"/>
    </location>
</feature>
<name>A0A432MMP0_9BACT</name>